<dbReference type="CDD" id="cd05398">
    <property type="entry name" value="NT_ClassII-CCAase"/>
    <property type="match status" value="1"/>
</dbReference>
<evidence type="ECO:0000256" key="5">
    <source>
        <dbReference type="ARBA" id="ARBA00022723"/>
    </source>
</evidence>
<protein>
    <submittedName>
        <fullName evidence="12">CCA tRNA nucleotidyltransferase</fullName>
    </submittedName>
</protein>
<dbReference type="EMBL" id="BAABLP010000004">
    <property type="protein sequence ID" value="GAA4747919.1"/>
    <property type="molecule type" value="Genomic_DNA"/>
</dbReference>
<dbReference type="Gene3D" id="1.10.3090.10">
    <property type="entry name" value="cca-adding enzyme, domain 2"/>
    <property type="match status" value="1"/>
</dbReference>
<proteinExistence type="predicted"/>
<feature type="domain" description="HD" evidence="11">
    <location>
        <begin position="270"/>
        <end position="421"/>
    </location>
</feature>
<dbReference type="SMART" id="SM00471">
    <property type="entry name" value="HDc"/>
    <property type="match status" value="1"/>
</dbReference>
<dbReference type="InterPro" id="IPR043519">
    <property type="entry name" value="NT_sf"/>
</dbReference>
<evidence type="ECO:0000313" key="12">
    <source>
        <dbReference type="EMBL" id="GAA4747919.1"/>
    </source>
</evidence>
<organism evidence="12 13">
    <name type="scientific">Amnibacterium soli</name>
    <dbReference type="NCBI Taxonomy" id="1282736"/>
    <lineage>
        <taxon>Bacteria</taxon>
        <taxon>Bacillati</taxon>
        <taxon>Actinomycetota</taxon>
        <taxon>Actinomycetes</taxon>
        <taxon>Micrococcales</taxon>
        <taxon>Microbacteriaceae</taxon>
        <taxon>Amnibacterium</taxon>
    </lineage>
</organism>
<keyword evidence="2" id="KW-0808">Transferase</keyword>
<keyword evidence="5" id="KW-0479">Metal-binding</keyword>
<dbReference type="InterPro" id="IPR050124">
    <property type="entry name" value="tRNA_CCA-adding_enzyme"/>
</dbReference>
<reference evidence="13" key="1">
    <citation type="journal article" date="2019" name="Int. J. Syst. Evol. Microbiol.">
        <title>The Global Catalogue of Microorganisms (GCM) 10K type strain sequencing project: providing services to taxonomists for standard genome sequencing and annotation.</title>
        <authorList>
            <consortium name="The Broad Institute Genomics Platform"/>
            <consortium name="The Broad Institute Genome Sequencing Center for Infectious Disease"/>
            <person name="Wu L."/>
            <person name="Ma J."/>
        </authorList>
    </citation>
    <scope>NUCLEOTIDE SEQUENCE [LARGE SCALE GENOMIC DNA]</scope>
    <source>
        <strain evidence="13">JCM 19015</strain>
    </source>
</reference>
<evidence type="ECO:0000256" key="3">
    <source>
        <dbReference type="ARBA" id="ARBA00022694"/>
    </source>
</evidence>
<dbReference type="Gene3D" id="3.30.460.10">
    <property type="entry name" value="Beta Polymerase, domain 2"/>
    <property type="match status" value="1"/>
</dbReference>
<keyword evidence="9" id="KW-0460">Magnesium</keyword>
<dbReference type="Pfam" id="PF12627">
    <property type="entry name" value="PolyA_pol_RNAbd"/>
    <property type="match status" value="1"/>
</dbReference>
<dbReference type="SUPFAM" id="SSF81891">
    <property type="entry name" value="Poly A polymerase C-terminal region-like"/>
    <property type="match status" value="1"/>
</dbReference>
<keyword evidence="8" id="KW-0067">ATP-binding</keyword>
<dbReference type="InterPro" id="IPR006675">
    <property type="entry name" value="HDIG_dom"/>
</dbReference>
<dbReference type="CDD" id="cd00077">
    <property type="entry name" value="HDc"/>
    <property type="match status" value="1"/>
</dbReference>
<evidence type="ECO:0000256" key="10">
    <source>
        <dbReference type="ARBA" id="ARBA00022884"/>
    </source>
</evidence>
<keyword evidence="6" id="KW-0547">Nucleotide-binding</keyword>
<evidence type="ECO:0000259" key="11">
    <source>
        <dbReference type="PROSITE" id="PS51831"/>
    </source>
</evidence>
<comment type="cofactor">
    <cofactor evidence="1">
        <name>Mg(2+)</name>
        <dbReference type="ChEBI" id="CHEBI:18420"/>
    </cofactor>
</comment>
<dbReference type="InterPro" id="IPR014065">
    <property type="entry name" value="tRNA_adenylyltransferase"/>
</dbReference>
<evidence type="ECO:0000256" key="1">
    <source>
        <dbReference type="ARBA" id="ARBA00001946"/>
    </source>
</evidence>
<keyword evidence="13" id="KW-1185">Reference proteome</keyword>
<evidence type="ECO:0000256" key="8">
    <source>
        <dbReference type="ARBA" id="ARBA00022840"/>
    </source>
</evidence>
<dbReference type="Pfam" id="PF01966">
    <property type="entry name" value="HD"/>
    <property type="match status" value="1"/>
</dbReference>
<dbReference type="SUPFAM" id="SSF81301">
    <property type="entry name" value="Nucleotidyltransferase"/>
    <property type="match status" value="1"/>
</dbReference>
<keyword evidence="3" id="KW-0819">tRNA processing</keyword>
<sequence length="488" mass="53933">MPRPFPRLAGMHPVAAALPRLTALAERESVRRVVAAFEAAGHEIALVGGPVRDALLGRAVTDIDLTTSARPEESAAVLKPVASAMWDVGRAFGTVAVRVAGDSVEVTTYRQDAYVPSSRKPEVVFGDTLDGDLRRRDFTVNSIAVRLPSLAIVDPTDGIAALLERRLTTPSPAVESFDEDPLRMLRAARFTAQLGFVLDDEGRRAMTALAPRIEVVSQERVREELVKLVSTDHPVGGLELLVDTGLADLVLPELPALRLTRDGEHRHKDVYQHSLQVLQQAIDLEHERFPGSAPDVVLRFAALLHDIGKPATRRFEAGGLVTFHHHDVVGAKLARKRLKTLRFPNAEVDRIAKLIELHQRFFGYGEGAWTDSAVRRYVRDAGDLLPQLHILTRADVTTRNERKARRLATAYDDLERRIDELAAQEELDAIRPDLDGEAIMRELGVGPGPDVGAAYRFLLETRMDEGPLGEEEAVRRLRTWWAERSAAG</sequence>
<dbReference type="PANTHER" id="PTHR47545">
    <property type="entry name" value="MULTIFUNCTIONAL CCA PROTEIN"/>
    <property type="match status" value="1"/>
</dbReference>
<evidence type="ECO:0000313" key="13">
    <source>
        <dbReference type="Proteomes" id="UP001500121"/>
    </source>
</evidence>
<dbReference type="InterPro" id="IPR003607">
    <property type="entry name" value="HD/PDEase_dom"/>
</dbReference>
<name>A0ABP8Z712_9MICO</name>
<dbReference type="PANTHER" id="PTHR47545:SF1">
    <property type="entry name" value="MULTIFUNCTIONAL CCA PROTEIN"/>
    <property type="match status" value="1"/>
</dbReference>
<dbReference type="InterPro" id="IPR032828">
    <property type="entry name" value="PolyA_RNA-bd"/>
</dbReference>
<evidence type="ECO:0000256" key="4">
    <source>
        <dbReference type="ARBA" id="ARBA00022695"/>
    </source>
</evidence>
<keyword evidence="7" id="KW-0692">RNA repair</keyword>
<gene>
    <name evidence="12" type="ORF">GCM10025783_20080</name>
</gene>
<evidence type="ECO:0000256" key="2">
    <source>
        <dbReference type="ARBA" id="ARBA00022679"/>
    </source>
</evidence>
<keyword evidence="10" id="KW-0694">RNA-binding</keyword>
<dbReference type="InterPro" id="IPR002646">
    <property type="entry name" value="PolA_pol_head_dom"/>
</dbReference>
<dbReference type="NCBIfam" id="TIGR00277">
    <property type="entry name" value="HDIG"/>
    <property type="match status" value="1"/>
</dbReference>
<dbReference type="InterPro" id="IPR006674">
    <property type="entry name" value="HD_domain"/>
</dbReference>
<evidence type="ECO:0000256" key="9">
    <source>
        <dbReference type="ARBA" id="ARBA00022842"/>
    </source>
</evidence>
<keyword evidence="4" id="KW-0548">Nucleotidyltransferase</keyword>
<accession>A0ABP8Z712</accession>
<evidence type="ECO:0000256" key="7">
    <source>
        <dbReference type="ARBA" id="ARBA00022800"/>
    </source>
</evidence>
<comment type="caution">
    <text evidence="12">The sequence shown here is derived from an EMBL/GenBank/DDBJ whole genome shotgun (WGS) entry which is preliminary data.</text>
</comment>
<dbReference type="Pfam" id="PF01743">
    <property type="entry name" value="PolyA_pol"/>
    <property type="match status" value="1"/>
</dbReference>
<dbReference type="Proteomes" id="UP001500121">
    <property type="component" value="Unassembled WGS sequence"/>
</dbReference>
<dbReference type="NCBIfam" id="TIGR02692">
    <property type="entry name" value="tRNA_CCA_actino"/>
    <property type="match status" value="1"/>
</dbReference>
<evidence type="ECO:0000256" key="6">
    <source>
        <dbReference type="ARBA" id="ARBA00022741"/>
    </source>
</evidence>
<dbReference type="PROSITE" id="PS51831">
    <property type="entry name" value="HD"/>
    <property type="match status" value="1"/>
</dbReference>